<keyword evidence="2" id="KW-0677">Repeat</keyword>
<dbReference type="EMBL" id="MKHE01000034">
    <property type="protein sequence ID" value="OWJ99725.1"/>
    <property type="molecule type" value="Genomic_DNA"/>
</dbReference>
<dbReference type="PANTHER" id="PTHR45716">
    <property type="entry name" value="BITESIZE, ISOFORM I"/>
    <property type="match status" value="1"/>
</dbReference>
<evidence type="ECO:0000259" key="5">
    <source>
        <dbReference type="PROSITE" id="PS50004"/>
    </source>
</evidence>
<proteinExistence type="predicted"/>
<dbReference type="InterPro" id="IPR000008">
    <property type="entry name" value="C2_dom"/>
</dbReference>
<dbReference type="Pfam" id="PF00168">
    <property type="entry name" value="C2"/>
    <property type="match status" value="1"/>
</dbReference>
<dbReference type="InterPro" id="IPR037303">
    <property type="entry name" value="SLP-4/5_C2A"/>
</dbReference>
<evidence type="ECO:0000256" key="4">
    <source>
        <dbReference type="SAM" id="MobiDB-lite"/>
    </source>
</evidence>
<dbReference type="InterPro" id="IPR035892">
    <property type="entry name" value="C2_domain_sf"/>
</dbReference>
<dbReference type="GO" id="GO:0042043">
    <property type="term" value="F:neurexin family protein binding"/>
    <property type="evidence" value="ECO:0007669"/>
    <property type="project" value="TreeGrafter"/>
</dbReference>
<evidence type="ECO:0000313" key="7">
    <source>
        <dbReference type="Proteomes" id="UP000242450"/>
    </source>
</evidence>
<dbReference type="GO" id="GO:0070382">
    <property type="term" value="C:exocytic vesicle"/>
    <property type="evidence" value="ECO:0007669"/>
    <property type="project" value="TreeGrafter"/>
</dbReference>
<dbReference type="GO" id="GO:0006887">
    <property type="term" value="P:exocytosis"/>
    <property type="evidence" value="ECO:0007669"/>
    <property type="project" value="TreeGrafter"/>
</dbReference>
<dbReference type="GO" id="GO:0005543">
    <property type="term" value="F:phospholipid binding"/>
    <property type="evidence" value="ECO:0007669"/>
    <property type="project" value="InterPro"/>
</dbReference>
<comment type="subcellular location">
    <subcellularLocation>
        <location evidence="1">Membrane</location>
    </subcellularLocation>
</comment>
<dbReference type="GO" id="GO:0005886">
    <property type="term" value="C:plasma membrane"/>
    <property type="evidence" value="ECO:0007669"/>
    <property type="project" value="TreeGrafter"/>
</dbReference>
<feature type="non-terminal residue" evidence="6">
    <location>
        <position position="383"/>
    </location>
</feature>
<sequence length="383" mass="42427">MTGSTGSSDFNEPEAGPGTPKSVRSSGMTPGTPRSPAPSTRSVTSVSSRERGFENSTDLAAIESTSEDLTRTHRRKPSSTPSIAVSRASLSSDRSRSELDLSGSFTEDLEDTVSIRSKSVPGALDKDLDSLEEMEDGIDDLVSSQFSSNTHSLASGLSTTSLNSMMSVYSETGDYGNVKVSGEILLHISYSYETGGLYIFVKNCRNLAIGDEKKQRTDAYVKSYLLPDKSRNNKRKTKIRTGTNPEFNETLKYTISHAQLETRTLQLSVWHYDRFGRNSFLGEVEIPFDSWNFENPSDEWFVLQPKSFQCSSCFINYSSSMSRPGYLMFLIDYPAEELKGVSHGKNVDWMDSQGEEQRLWQKMADNPGTPVEGVLMLRASMGK</sequence>
<dbReference type="PROSITE" id="PS50004">
    <property type="entry name" value="C2"/>
    <property type="match status" value="1"/>
</dbReference>
<accession>A0A212C169</accession>
<dbReference type="Proteomes" id="UP000242450">
    <property type="component" value="Chromosome X"/>
</dbReference>
<feature type="compositionally biased region" description="Polar residues" evidence="4">
    <location>
        <begin position="1"/>
        <end position="10"/>
    </location>
</feature>
<feature type="region of interest" description="Disordered" evidence="4">
    <location>
        <begin position="1"/>
        <end position="108"/>
    </location>
</feature>
<dbReference type="SUPFAM" id="SSF49562">
    <property type="entry name" value="C2 domain (Calcium/lipid-binding domain, CaLB)"/>
    <property type="match status" value="1"/>
</dbReference>
<dbReference type="Gene3D" id="2.60.40.150">
    <property type="entry name" value="C2 domain"/>
    <property type="match status" value="1"/>
</dbReference>
<dbReference type="CDD" id="cd04029">
    <property type="entry name" value="C2A_SLP-4_5"/>
    <property type="match status" value="1"/>
</dbReference>
<keyword evidence="3" id="KW-0472">Membrane</keyword>
<name>A0A212C169_CEREH</name>
<evidence type="ECO:0000256" key="2">
    <source>
        <dbReference type="ARBA" id="ARBA00022737"/>
    </source>
</evidence>
<protein>
    <recommendedName>
        <fullName evidence="5">C2 domain-containing protein</fullName>
    </recommendedName>
</protein>
<dbReference type="OrthoDB" id="195679at2759"/>
<feature type="compositionally biased region" description="Low complexity" evidence="4">
    <location>
        <begin position="29"/>
        <end position="47"/>
    </location>
</feature>
<keyword evidence="7" id="KW-1185">Reference proteome</keyword>
<gene>
    <name evidence="6" type="ORF">Celaphus_00010021</name>
</gene>
<comment type="caution">
    <text evidence="6">The sequence shown here is derived from an EMBL/GenBank/DDBJ whole genome shotgun (WGS) entry which is preliminary data.</text>
</comment>
<dbReference type="FunFam" id="2.60.40.150:FF:000006">
    <property type="entry name" value="Synaptotagmin-like 5, isoform CRA_a"/>
    <property type="match status" value="1"/>
</dbReference>
<dbReference type="SMART" id="SM00239">
    <property type="entry name" value="C2"/>
    <property type="match status" value="1"/>
</dbReference>
<organism evidence="6 7">
    <name type="scientific">Cervus elaphus hippelaphus</name>
    <name type="common">European red deer</name>
    <dbReference type="NCBI Taxonomy" id="46360"/>
    <lineage>
        <taxon>Eukaryota</taxon>
        <taxon>Metazoa</taxon>
        <taxon>Chordata</taxon>
        <taxon>Craniata</taxon>
        <taxon>Vertebrata</taxon>
        <taxon>Euteleostomi</taxon>
        <taxon>Mammalia</taxon>
        <taxon>Eutheria</taxon>
        <taxon>Laurasiatheria</taxon>
        <taxon>Artiodactyla</taxon>
        <taxon>Ruminantia</taxon>
        <taxon>Pecora</taxon>
        <taxon>Cervidae</taxon>
        <taxon>Cervinae</taxon>
        <taxon>Cervus</taxon>
    </lineage>
</organism>
<dbReference type="AlphaFoldDB" id="A0A212C169"/>
<evidence type="ECO:0000256" key="1">
    <source>
        <dbReference type="ARBA" id="ARBA00004370"/>
    </source>
</evidence>
<evidence type="ECO:0000256" key="3">
    <source>
        <dbReference type="ARBA" id="ARBA00023136"/>
    </source>
</evidence>
<reference evidence="6 7" key="1">
    <citation type="journal article" date="2018" name="Mol. Genet. Genomics">
        <title>The red deer Cervus elaphus genome CerEla1.0: sequencing, annotating, genes, and chromosomes.</title>
        <authorList>
            <person name="Bana N.A."/>
            <person name="Nyiri A."/>
            <person name="Nagy J."/>
            <person name="Frank K."/>
            <person name="Nagy T."/>
            <person name="Steger V."/>
            <person name="Schiller M."/>
            <person name="Lakatos P."/>
            <person name="Sugar L."/>
            <person name="Horn P."/>
            <person name="Barta E."/>
            <person name="Orosz L."/>
        </authorList>
    </citation>
    <scope>NUCLEOTIDE SEQUENCE [LARGE SCALE GENOMIC DNA]</scope>
    <source>
        <strain evidence="6">Hungarian</strain>
    </source>
</reference>
<feature type="domain" description="C2" evidence="5">
    <location>
        <begin position="180"/>
        <end position="301"/>
    </location>
</feature>
<evidence type="ECO:0000313" key="6">
    <source>
        <dbReference type="EMBL" id="OWJ99725.1"/>
    </source>
</evidence>
<dbReference type="PANTHER" id="PTHR45716:SF6">
    <property type="entry name" value="SYNAPTOTAGMIN-LIKE PROTEIN 5"/>
    <property type="match status" value="1"/>
</dbReference>